<evidence type="ECO:0000313" key="2">
    <source>
        <dbReference type="Proteomes" id="UP000681290"/>
    </source>
</evidence>
<dbReference type="Proteomes" id="UP000681290">
    <property type="component" value="Unassembled WGS sequence"/>
</dbReference>
<organism evidence="1 2">
    <name type="scientific">Paenibacillus woosongensis</name>
    <dbReference type="NCBI Taxonomy" id="307580"/>
    <lineage>
        <taxon>Bacteria</taxon>
        <taxon>Bacillati</taxon>
        <taxon>Bacillota</taxon>
        <taxon>Bacilli</taxon>
        <taxon>Bacillales</taxon>
        <taxon>Paenibacillaceae</taxon>
        <taxon>Paenibacillus</taxon>
    </lineage>
</organism>
<reference evidence="1 2" key="1">
    <citation type="submission" date="2021-03" db="EMBL/GenBank/DDBJ databases">
        <title>Antimicrobial resistance genes in bacteria isolated from Japanese honey, and their potential for conferring macrolide and lincosamide resistance in the American foulbrood pathogen Paenibacillus larvae.</title>
        <authorList>
            <person name="Okamoto M."/>
            <person name="Kumagai M."/>
            <person name="Kanamori H."/>
            <person name="Takamatsu D."/>
        </authorList>
    </citation>
    <scope>NUCLEOTIDE SEQUENCE [LARGE SCALE GENOMIC DNA]</scope>
    <source>
        <strain evidence="1 2">J15TS10</strain>
    </source>
</reference>
<evidence type="ECO:0000313" key="1">
    <source>
        <dbReference type="EMBL" id="GIP59966.1"/>
    </source>
</evidence>
<gene>
    <name evidence="1" type="ORF">J15TS10_37800</name>
</gene>
<name>A0ABQ4MVP2_9BACL</name>
<protein>
    <submittedName>
        <fullName evidence="1">Uncharacterized protein</fullName>
    </submittedName>
</protein>
<sequence>MKPSNRFAKKCGMDTAAFGKCHGANSFKIAGVKERAVLVDEKALSLRKESPRNLQGSLFI</sequence>
<comment type="caution">
    <text evidence="1">The sequence shown here is derived from an EMBL/GenBank/DDBJ whole genome shotgun (WGS) entry which is preliminary data.</text>
</comment>
<dbReference type="EMBL" id="BOSM01000007">
    <property type="protein sequence ID" value="GIP59966.1"/>
    <property type="molecule type" value="Genomic_DNA"/>
</dbReference>
<accession>A0ABQ4MVP2</accession>
<proteinExistence type="predicted"/>
<keyword evidence="2" id="KW-1185">Reference proteome</keyword>